<protein>
    <submittedName>
        <fullName evidence="1">Uncharacterized protein</fullName>
    </submittedName>
</protein>
<feature type="non-terminal residue" evidence="1">
    <location>
        <position position="150"/>
    </location>
</feature>
<proteinExistence type="predicted"/>
<organism evidence="1 2">
    <name type="scientific">Rhizobium leguminosarum</name>
    <dbReference type="NCBI Taxonomy" id="384"/>
    <lineage>
        <taxon>Bacteria</taxon>
        <taxon>Pseudomonadati</taxon>
        <taxon>Pseudomonadota</taxon>
        <taxon>Alphaproteobacteria</taxon>
        <taxon>Hyphomicrobiales</taxon>
        <taxon>Rhizobiaceae</taxon>
        <taxon>Rhizobium/Agrobacterium group</taxon>
        <taxon>Rhizobium</taxon>
    </lineage>
</organism>
<name>A0A6P0DU38_RHILE</name>
<reference evidence="1 2" key="1">
    <citation type="submission" date="2020-01" db="EMBL/GenBank/DDBJ databases">
        <title>Rhizobium genotypes associated with high levels of biological nitrogen fixation by grain legumes in a temperate-maritime cropping system.</title>
        <authorList>
            <person name="Maluk M."/>
            <person name="Francesc Ferrando Molina F."/>
            <person name="Lopez Del Egido L."/>
            <person name="Lafos M."/>
            <person name="Langarica-Fuentes A."/>
            <person name="Gebre Yohannes G."/>
            <person name="Young M.W."/>
            <person name="Martin P."/>
            <person name="Gantlett R."/>
            <person name="Kenicer G."/>
            <person name="Hawes C."/>
            <person name="Begg G.S."/>
            <person name="Quilliam R.S."/>
            <person name="Squire G.R."/>
            <person name="Poole P.S."/>
            <person name="Young P.W."/>
            <person name="Iannetta P.M."/>
            <person name="James E.K."/>
        </authorList>
    </citation>
    <scope>NUCLEOTIDE SEQUENCE [LARGE SCALE GENOMIC DNA]</scope>
    <source>
        <strain evidence="1 2">JHI944</strain>
    </source>
</reference>
<dbReference type="RefSeq" id="WP_164001502.1">
    <property type="nucleotide sequence ID" value="NZ_WXXP01000754.1"/>
</dbReference>
<evidence type="ECO:0000313" key="2">
    <source>
        <dbReference type="Proteomes" id="UP000471409"/>
    </source>
</evidence>
<dbReference type="Proteomes" id="UP000471409">
    <property type="component" value="Unassembled WGS sequence"/>
</dbReference>
<sequence>YTTDLRTKLYDFPIQNDAASFLTAGSPARLNVASPAPLDSEFLCAELLAAAGAKTPDAEFQWCWQTIATRDQTIYDTGAASKTSAVDAHHPFFPRGGAAPTIESRAAFLRWASAYAAGLGDAEVISPQTGETSAPAGRLFAMLQGTTPSG</sequence>
<comment type="caution">
    <text evidence="1">The sequence shown here is derived from an EMBL/GenBank/DDBJ whole genome shotgun (WGS) entry which is preliminary data.</text>
</comment>
<evidence type="ECO:0000313" key="1">
    <source>
        <dbReference type="EMBL" id="NEK55662.1"/>
    </source>
</evidence>
<dbReference type="EMBL" id="WXXP01000754">
    <property type="protein sequence ID" value="NEK55662.1"/>
    <property type="molecule type" value="Genomic_DNA"/>
</dbReference>
<dbReference type="AlphaFoldDB" id="A0A6P0DU38"/>
<feature type="non-terminal residue" evidence="1">
    <location>
        <position position="1"/>
    </location>
</feature>
<accession>A0A6P0DU38</accession>
<gene>
    <name evidence="1" type="ORF">GUK36_41260</name>
</gene>